<organism evidence="2">
    <name type="scientific">Tanacetum cinerariifolium</name>
    <name type="common">Dalmatian daisy</name>
    <name type="synonym">Chrysanthemum cinerariifolium</name>
    <dbReference type="NCBI Taxonomy" id="118510"/>
    <lineage>
        <taxon>Eukaryota</taxon>
        <taxon>Viridiplantae</taxon>
        <taxon>Streptophyta</taxon>
        <taxon>Embryophyta</taxon>
        <taxon>Tracheophyta</taxon>
        <taxon>Spermatophyta</taxon>
        <taxon>Magnoliopsida</taxon>
        <taxon>eudicotyledons</taxon>
        <taxon>Gunneridae</taxon>
        <taxon>Pentapetalae</taxon>
        <taxon>asterids</taxon>
        <taxon>campanulids</taxon>
        <taxon>Asterales</taxon>
        <taxon>Asteraceae</taxon>
        <taxon>Asteroideae</taxon>
        <taxon>Anthemideae</taxon>
        <taxon>Anthemidinae</taxon>
        <taxon>Tanacetum</taxon>
    </lineage>
</organism>
<proteinExistence type="predicted"/>
<gene>
    <name evidence="2" type="ORF">Tci_469255</name>
</gene>
<reference evidence="2" key="1">
    <citation type="journal article" date="2019" name="Sci. Rep.">
        <title>Draft genome of Tanacetum cinerariifolium, the natural source of mosquito coil.</title>
        <authorList>
            <person name="Yamashiro T."/>
            <person name="Shiraishi A."/>
            <person name="Satake H."/>
            <person name="Nakayama K."/>
        </authorList>
    </citation>
    <scope>NUCLEOTIDE SEQUENCE</scope>
</reference>
<dbReference type="Pfam" id="PF07727">
    <property type="entry name" value="RVT_2"/>
    <property type="match status" value="1"/>
</dbReference>
<dbReference type="EMBL" id="BKCJ010227807">
    <property type="protein sequence ID" value="GEY97281.1"/>
    <property type="molecule type" value="Genomic_DNA"/>
</dbReference>
<sequence length="345" mass="39823">MIVTSQRATMLLVHNDRMAVVRLSDPKLKTLGERDIECIFVGYDEHSKAFRTEDFGGSMVPEEATNEVVQQPDFEIRKIKRHRTPKDFGPEFQLYFIEGTRDEVSDEHSYCFNVEDDPKTFDEAIFKRKLKIDETIEKFKERLVIGGFKQKSGIDYFDTYVPVECISTIRPLIAMTSIHNLIIHQMDVKTTFLNGELDEEFYMNQPQGFILPGNENKVDLTKEFLPLWFSMKDMREGNVILGIKIKHEMSTPMDTSEKLMPNNDQAVSQLEYSRVIRPNVCNDLYKVFLLGSGVISLAFKIQTCITVSTMEYEFVALAAAGKKAEWLKNFLFEISLWSKPETPFS</sequence>
<evidence type="ECO:0000259" key="1">
    <source>
        <dbReference type="Pfam" id="PF07727"/>
    </source>
</evidence>
<protein>
    <recommendedName>
        <fullName evidence="1">Reverse transcriptase Ty1/copia-type domain-containing protein</fullName>
    </recommendedName>
</protein>
<comment type="caution">
    <text evidence="2">The sequence shown here is derived from an EMBL/GenBank/DDBJ whole genome shotgun (WGS) entry which is preliminary data.</text>
</comment>
<feature type="domain" description="Reverse transcriptase Ty1/copia-type" evidence="1">
    <location>
        <begin position="126"/>
        <end position="218"/>
    </location>
</feature>
<dbReference type="AlphaFoldDB" id="A0A699HYR3"/>
<dbReference type="InterPro" id="IPR013103">
    <property type="entry name" value="RVT_2"/>
</dbReference>
<evidence type="ECO:0000313" key="2">
    <source>
        <dbReference type="EMBL" id="GEY97281.1"/>
    </source>
</evidence>
<name>A0A699HYR3_TANCI</name>
<accession>A0A699HYR3</accession>